<dbReference type="Proteomes" id="UP000326396">
    <property type="component" value="Linkage Group LG18"/>
</dbReference>
<organism evidence="1 2">
    <name type="scientific">Mikania micrantha</name>
    <name type="common">bitter vine</name>
    <dbReference type="NCBI Taxonomy" id="192012"/>
    <lineage>
        <taxon>Eukaryota</taxon>
        <taxon>Viridiplantae</taxon>
        <taxon>Streptophyta</taxon>
        <taxon>Embryophyta</taxon>
        <taxon>Tracheophyta</taxon>
        <taxon>Spermatophyta</taxon>
        <taxon>Magnoliopsida</taxon>
        <taxon>eudicotyledons</taxon>
        <taxon>Gunneridae</taxon>
        <taxon>Pentapetalae</taxon>
        <taxon>asterids</taxon>
        <taxon>campanulids</taxon>
        <taxon>Asterales</taxon>
        <taxon>Asteraceae</taxon>
        <taxon>Asteroideae</taxon>
        <taxon>Heliantheae alliance</taxon>
        <taxon>Eupatorieae</taxon>
        <taxon>Mikania</taxon>
    </lineage>
</organism>
<sequence>MGMNKIMIIRSTIGFMRDEHWALELAIDEKQNKIKHKESEIRDMKSSFQTSQKIRCCTKTPLRLLHFQSAGFGYSSDDYISECQGTGILGEGDMLDNITVNEDQLYKDNMTSIDGFKNYFQQPEMLENCSTCMYFPPPNSEEPLQIKDDIIIIDHSQFSSASSGFREKGDTHHRHRFINITSEFDTSDHLFTCKLCFSTGVVDYSDSQALEAYGTDSEAWLSVFLAWVCSFDAWIGL</sequence>
<dbReference type="EMBL" id="SZYD01000010">
    <property type="protein sequence ID" value="KAD4982255.1"/>
    <property type="molecule type" value="Genomic_DNA"/>
</dbReference>
<accession>A0A5N6NNE6</accession>
<reference evidence="1 2" key="1">
    <citation type="submission" date="2019-05" db="EMBL/GenBank/DDBJ databases">
        <title>Mikania micrantha, genome provides insights into the molecular mechanism of rapid growth.</title>
        <authorList>
            <person name="Liu B."/>
        </authorList>
    </citation>
    <scope>NUCLEOTIDE SEQUENCE [LARGE SCALE GENOMIC DNA]</scope>
    <source>
        <strain evidence="1">NLD-2019</strain>
        <tissue evidence="1">Leaf</tissue>
    </source>
</reference>
<dbReference type="AlphaFoldDB" id="A0A5N6NNE6"/>
<evidence type="ECO:0000313" key="2">
    <source>
        <dbReference type="Proteomes" id="UP000326396"/>
    </source>
</evidence>
<comment type="caution">
    <text evidence="1">The sequence shown here is derived from an EMBL/GenBank/DDBJ whole genome shotgun (WGS) entry which is preliminary data.</text>
</comment>
<dbReference type="OrthoDB" id="656845at2759"/>
<name>A0A5N6NNE6_9ASTR</name>
<evidence type="ECO:0000313" key="1">
    <source>
        <dbReference type="EMBL" id="KAD4982255.1"/>
    </source>
</evidence>
<proteinExistence type="predicted"/>
<protein>
    <submittedName>
        <fullName evidence="1">Uncharacterized protein</fullName>
    </submittedName>
</protein>
<gene>
    <name evidence="1" type="ORF">E3N88_18926</name>
</gene>
<keyword evidence="2" id="KW-1185">Reference proteome</keyword>